<dbReference type="AlphaFoldDB" id="G0V9I8"/>
<dbReference type="OrthoDB" id="4061647at2759"/>
<dbReference type="HOGENOM" id="CLU_077720_0_0_1"/>
<dbReference type="STRING" id="1064592.G0V9I8"/>
<evidence type="ECO:0000313" key="2">
    <source>
        <dbReference type="EMBL" id="CCC68604.1"/>
    </source>
</evidence>
<reference evidence="2 3" key="1">
    <citation type="journal article" date="2011" name="Proc. Natl. Acad. Sci. U.S.A.">
        <title>Evolutionary erosion of yeast sex chromosomes by mating-type switching accidents.</title>
        <authorList>
            <person name="Gordon J.L."/>
            <person name="Armisen D."/>
            <person name="Proux-Wera E."/>
            <person name="Oheigeartaigh S.S."/>
            <person name="Byrne K.P."/>
            <person name="Wolfe K.H."/>
        </authorList>
    </citation>
    <scope>NUCLEOTIDE SEQUENCE [LARGE SCALE GENOMIC DNA]</scope>
    <source>
        <strain evidence="3">ATCC 76901 / BCRC 22586 / CBS 4309 / NBRC 1992 / NRRL Y-12630</strain>
    </source>
</reference>
<dbReference type="InterPro" id="IPR024274">
    <property type="entry name" value="APC9"/>
</dbReference>
<dbReference type="GO" id="GO:0005680">
    <property type="term" value="C:anaphase-promoting complex"/>
    <property type="evidence" value="ECO:0007669"/>
    <property type="project" value="InterPro"/>
</dbReference>
<dbReference type="FunCoup" id="G0V9I8">
    <property type="interactions" value="260"/>
</dbReference>
<sequence>MSQKLSSSRAMDPNSADGKRLFQLPSLPPWKTPQFKDSRNRQSQIGSSGDFTTPLRRPKRPLLQQLVQQEQEQSEVNIDDIIEDMVGVKAKKTRYDNIPYNYHPFIDKAMIRQNKMNNFLQSERAVHCLIFHKEGHSSDNFDEYRPDIDWNCGDDRDTALDKRSLITSLPNCNEAHLNDLLDCQPLSHDPMDFELESIDDSLEISPDELDLLQEFWGGSKLVWELELDKIKIILNTLRHERQVFRALKEIPKLPPFKTPSLKEKCHSIYEEDSFVAKLQQRTTSL</sequence>
<dbReference type="OMA" id="CYEEDNC"/>
<dbReference type="RefSeq" id="XP_003674976.1">
    <property type="nucleotide sequence ID" value="XM_003674928.1"/>
</dbReference>
<name>G0V9I8_NAUCA</name>
<feature type="region of interest" description="Disordered" evidence="1">
    <location>
        <begin position="1"/>
        <end position="58"/>
    </location>
</feature>
<keyword evidence="3" id="KW-1185">Reference proteome</keyword>
<dbReference type="EMBL" id="HE576753">
    <property type="protein sequence ID" value="CCC68604.1"/>
    <property type="molecule type" value="Genomic_DNA"/>
</dbReference>
<dbReference type="Proteomes" id="UP000001640">
    <property type="component" value="Chromosome 2"/>
</dbReference>
<feature type="compositionally biased region" description="Polar residues" evidence="1">
    <location>
        <begin position="41"/>
        <end position="51"/>
    </location>
</feature>
<evidence type="ECO:0000313" key="3">
    <source>
        <dbReference type="Proteomes" id="UP000001640"/>
    </source>
</evidence>
<reference key="2">
    <citation type="submission" date="2011-08" db="EMBL/GenBank/DDBJ databases">
        <title>Genome sequence of Naumovozyma castellii.</title>
        <authorList>
            <person name="Gordon J.L."/>
            <person name="Armisen D."/>
            <person name="Proux-Wera E."/>
            <person name="OhEigeartaigh S.S."/>
            <person name="Byrne K.P."/>
            <person name="Wolfe K.H."/>
        </authorList>
    </citation>
    <scope>NUCLEOTIDE SEQUENCE</scope>
    <source>
        <strain>Type strain:CBS 4309</strain>
    </source>
</reference>
<dbReference type="Pfam" id="PF12856">
    <property type="entry name" value="ANAPC9"/>
    <property type="match status" value="1"/>
</dbReference>
<dbReference type="eggNOG" id="ENOG502S206">
    <property type="taxonomic scope" value="Eukaryota"/>
</dbReference>
<dbReference type="GeneID" id="96902162"/>
<evidence type="ECO:0000256" key="1">
    <source>
        <dbReference type="SAM" id="MobiDB-lite"/>
    </source>
</evidence>
<dbReference type="KEGG" id="ncs:NCAS_0B05200"/>
<accession>G0V9I8</accession>
<gene>
    <name evidence="2" type="primary">NCAS0B05200</name>
    <name evidence="2" type="ordered locus">NCAS_0B05200</name>
</gene>
<organism evidence="2 3">
    <name type="scientific">Naumovozyma castellii</name>
    <name type="common">Yeast</name>
    <name type="synonym">Saccharomyces castellii</name>
    <dbReference type="NCBI Taxonomy" id="27288"/>
    <lineage>
        <taxon>Eukaryota</taxon>
        <taxon>Fungi</taxon>
        <taxon>Dikarya</taxon>
        <taxon>Ascomycota</taxon>
        <taxon>Saccharomycotina</taxon>
        <taxon>Saccharomycetes</taxon>
        <taxon>Saccharomycetales</taxon>
        <taxon>Saccharomycetaceae</taxon>
        <taxon>Naumovozyma</taxon>
    </lineage>
</organism>
<dbReference type="InParanoid" id="G0V9I8"/>
<proteinExistence type="predicted"/>
<protein>
    <submittedName>
        <fullName evidence="2">Uncharacterized protein</fullName>
    </submittedName>
</protein>